<protein>
    <submittedName>
        <fullName evidence="2">Alpha/beta fold hydrolase</fullName>
    </submittedName>
</protein>
<accession>A0A437R0L2</accession>
<sequence>MMQWPEFKAQLSSGDFASSDDHSTRATLALAKRWQQATHGTFDSVSKLNNHSAAPNQLQLHFSYWQPAGATAALVLIPGRIEAGHKYLELINEALHAGYQVYVLDHQGQGASGRLDDQSQIGDVRDFDDYVADLANFIQQIIKPKTKLPLLALAHSMGGGILCRYLQQERQQELQLEMQQKKQQQIPQQPHHGLAAAIFCSPMWGIPTHPLPHVLALPLSRVVSQLNQLCSQQSWYIPGQGPYQNRPFLDNDLSQCVERYQWFRSLYQQFPAYQLGGISWRWLAQALAACQQMQKDPAPQLPCLLLQAGADQVVDNAAQTKLWQRFSQSSGWSALSAQHLLADARHEILFETDKIRGLALSKINQFLQTLPVTGS</sequence>
<feature type="domain" description="Serine aminopeptidase S33" evidence="1">
    <location>
        <begin position="191"/>
        <end position="353"/>
    </location>
</feature>
<dbReference type="InterPro" id="IPR029058">
    <property type="entry name" value="AB_hydrolase_fold"/>
</dbReference>
<comment type="caution">
    <text evidence="2">The sequence shown here is derived from an EMBL/GenBank/DDBJ whole genome shotgun (WGS) entry which is preliminary data.</text>
</comment>
<dbReference type="RefSeq" id="WP_127698284.1">
    <property type="nucleotide sequence ID" value="NZ_SACS01000005.1"/>
</dbReference>
<dbReference type="AlphaFoldDB" id="A0A437R0L2"/>
<proteinExistence type="predicted"/>
<keyword evidence="2" id="KW-0378">Hydrolase</keyword>
<dbReference type="GO" id="GO:0016787">
    <property type="term" value="F:hydrolase activity"/>
    <property type="evidence" value="ECO:0007669"/>
    <property type="project" value="UniProtKB-KW"/>
</dbReference>
<reference evidence="2 3" key="1">
    <citation type="submission" date="2019-01" db="EMBL/GenBank/DDBJ databases">
        <authorList>
            <person name="Chen W.-M."/>
        </authorList>
    </citation>
    <scope>NUCLEOTIDE SEQUENCE [LARGE SCALE GENOMIC DNA]</scope>
    <source>
        <strain evidence="2 3">KYPC3</strain>
    </source>
</reference>
<dbReference type="InterPro" id="IPR051044">
    <property type="entry name" value="MAG_DAG_Lipase"/>
</dbReference>
<evidence type="ECO:0000313" key="2">
    <source>
        <dbReference type="EMBL" id="RVU40299.1"/>
    </source>
</evidence>
<dbReference type="InterPro" id="IPR022742">
    <property type="entry name" value="Hydrolase_4"/>
</dbReference>
<dbReference type="Gene3D" id="3.40.50.1820">
    <property type="entry name" value="alpha/beta hydrolase"/>
    <property type="match status" value="1"/>
</dbReference>
<evidence type="ECO:0000259" key="1">
    <source>
        <dbReference type="Pfam" id="PF12146"/>
    </source>
</evidence>
<dbReference type="OrthoDB" id="9788260at2"/>
<dbReference type="Pfam" id="PF12146">
    <property type="entry name" value="Hydrolase_4"/>
    <property type="match status" value="2"/>
</dbReference>
<dbReference type="PANTHER" id="PTHR11614">
    <property type="entry name" value="PHOSPHOLIPASE-RELATED"/>
    <property type="match status" value="1"/>
</dbReference>
<keyword evidence="3" id="KW-1185">Reference proteome</keyword>
<name>A0A437R0L2_9GAMM</name>
<dbReference type="Proteomes" id="UP000283077">
    <property type="component" value="Unassembled WGS sequence"/>
</dbReference>
<feature type="domain" description="Serine aminopeptidase S33" evidence="1">
    <location>
        <begin position="71"/>
        <end position="171"/>
    </location>
</feature>
<organism evidence="2 3">
    <name type="scientific">Rheinheimera riviphila</name>
    <dbReference type="NCBI Taxonomy" id="1834037"/>
    <lineage>
        <taxon>Bacteria</taxon>
        <taxon>Pseudomonadati</taxon>
        <taxon>Pseudomonadota</taxon>
        <taxon>Gammaproteobacteria</taxon>
        <taxon>Chromatiales</taxon>
        <taxon>Chromatiaceae</taxon>
        <taxon>Rheinheimera</taxon>
    </lineage>
</organism>
<evidence type="ECO:0000313" key="3">
    <source>
        <dbReference type="Proteomes" id="UP000283077"/>
    </source>
</evidence>
<dbReference type="EMBL" id="SACS01000005">
    <property type="protein sequence ID" value="RVU40299.1"/>
    <property type="molecule type" value="Genomic_DNA"/>
</dbReference>
<gene>
    <name evidence="2" type="ORF">EOE67_06805</name>
</gene>
<dbReference type="SUPFAM" id="SSF53474">
    <property type="entry name" value="alpha/beta-Hydrolases"/>
    <property type="match status" value="1"/>
</dbReference>